<dbReference type="SUPFAM" id="SSF50998">
    <property type="entry name" value="Quinoprotein alcohol dehydrogenase-like"/>
    <property type="match status" value="1"/>
</dbReference>
<proteinExistence type="predicted"/>
<dbReference type="PROSITE" id="PS51257">
    <property type="entry name" value="PROKAR_LIPOPROTEIN"/>
    <property type="match status" value="1"/>
</dbReference>
<dbReference type="RefSeq" id="WP_236959857.1">
    <property type="nucleotide sequence ID" value="NZ_JAETXX010000010.1"/>
</dbReference>
<protein>
    <submittedName>
        <fullName evidence="1">Ribonuclease HII</fullName>
    </submittedName>
</protein>
<dbReference type="InterPro" id="IPR011047">
    <property type="entry name" value="Quinoprotein_ADH-like_sf"/>
</dbReference>
<dbReference type="Proteomes" id="UP000829517">
    <property type="component" value="Unassembled WGS sequence"/>
</dbReference>
<reference evidence="1 2" key="1">
    <citation type="submission" date="2021-01" db="EMBL/GenBank/DDBJ databases">
        <title>Genome sequencing of Joostella atrarenae M1-2 (= KCTC 23194).</title>
        <authorList>
            <person name="Zakaria M.R."/>
            <person name="Lam M.Q."/>
            <person name="Chong C.S."/>
        </authorList>
    </citation>
    <scope>NUCLEOTIDE SEQUENCE [LARGE SCALE GENOMIC DNA]</scope>
    <source>
        <strain evidence="1 2">M1-2</strain>
    </source>
</reference>
<evidence type="ECO:0000313" key="1">
    <source>
        <dbReference type="EMBL" id="MCF8715896.1"/>
    </source>
</evidence>
<dbReference type="EMBL" id="JAETXX010000010">
    <property type="protein sequence ID" value="MCF8715896.1"/>
    <property type="molecule type" value="Genomic_DNA"/>
</dbReference>
<evidence type="ECO:0000313" key="2">
    <source>
        <dbReference type="Proteomes" id="UP000829517"/>
    </source>
</evidence>
<organism evidence="1 2">
    <name type="scientific">Joostella atrarenae</name>
    <dbReference type="NCBI Taxonomy" id="679257"/>
    <lineage>
        <taxon>Bacteria</taxon>
        <taxon>Pseudomonadati</taxon>
        <taxon>Bacteroidota</taxon>
        <taxon>Flavobacteriia</taxon>
        <taxon>Flavobacteriales</taxon>
        <taxon>Flavobacteriaceae</taxon>
        <taxon>Joostella</taxon>
    </lineage>
</organism>
<accession>A0ABS9J650</accession>
<name>A0ABS9J650_9FLAO</name>
<keyword evidence="2" id="KW-1185">Reference proteome</keyword>
<comment type="caution">
    <text evidence="1">The sequence shown here is derived from an EMBL/GenBank/DDBJ whole genome shotgun (WGS) entry which is preliminary data.</text>
</comment>
<gene>
    <name evidence="1" type="ORF">JM658_13755</name>
</gene>
<sequence length="815" mass="92465">MKQLIGLLIISSFLLLSCKQKTAITPDDLIAYTPRNATAVIKINDYQSFRSELINNDFIKLLKKSSPYQNSTTLLKTLKYLNPKSPSILAFNEVGKDAFDYTFISKNHNDLFNIDSTISRDIKTISYEGANIKVLTIADKKLFSTSLGDHFVGSSSRLIIENLIRNSENLEANPKLKKLYQVAQTNVPANLFINHKKGKSFFNNVLSEDLANNLTEFNDWTSFDSNIAQDYIKLNGIAIASDSISNTLNTFKNSTPATSYAAEIVPLSASYYLAYPALKGNESKIPQTKDSLFHKTTEMIEMGFQEEKAFAFTVSDNIDFEDRLQKFVITEEKYRDYSIWKLNENSLIKTHFSKITEGIPTNYVAKIADFYVFTEDMSLIEDLISNYQNSATLSQLPSYKNLRNELADESSILVIGNLEKLKENDAILSEEFKETIAKESFKDYKFIAFQYIAEGDFAHFHALLKKANTSTVNSNIITQVYNTTLDAEIATKPQFVLNHYTKKKEIVVQDVENNLYLIATDGKVLWKKELNGKILGEISQVDLYRNGRLQLAFNTTDKMVILDRNGNEVSPFPIDFKNTITQPLAVFDYSNNKDYRFVIVMGKKIEMHNRYGKVVTGFILDETENTIINSPKHIRIGNKDYIILQESDGKLDILHRTGDLRIRTRGSIDFSGNEVYLYDKKFTTTNTSGDLIQVDQKGGLNKIELGLKENHLIDATSNTLATISDNILTIKDNKATLDFGIYTKPKIFYINDKIYVTVTDKQTHKVYLFDSNAALVKNFPVYGDSAIDLADIDNDKRLEMVTVGDKNSIICYKIN</sequence>